<dbReference type="Pfam" id="PF00975">
    <property type="entry name" value="Thioesterase"/>
    <property type="match status" value="1"/>
</dbReference>
<reference evidence="3 4" key="1">
    <citation type="journal article" date="2024" name="Curr. Microbiol.">
        <title>Luteibacter sahnii sp. nov., A Novel Yellow-Colored Xanthomonadin Pigment Producing Probiotic Bacterium from Healthy Rice Seed Microbiome.</title>
        <authorList>
            <person name="Jaiswal G."/>
            <person name="Rana R."/>
            <person name="Nayak P.K."/>
            <person name="Chouhan R."/>
            <person name="Gandhi S.G."/>
            <person name="Patel H.K."/>
            <person name="Patil P.B."/>
        </authorList>
    </citation>
    <scope>NUCLEOTIDE SEQUENCE [LARGE SCALE GENOMIC DNA]</scope>
    <source>
        <strain evidence="3 4">PPL201</strain>
    </source>
</reference>
<comment type="similarity">
    <text evidence="1">Belongs to the thioesterase family.</text>
</comment>
<dbReference type="GO" id="GO:0016787">
    <property type="term" value="F:hydrolase activity"/>
    <property type="evidence" value="ECO:0007669"/>
    <property type="project" value="UniProtKB-KW"/>
</dbReference>
<proteinExistence type="inferred from homology"/>
<sequence length="299" mass="33175">MAFKPALHEQAFPRFYSLYDGKSMGDSQKTIQIVEQAVQSMPKAASGWFMRRPLARPRMRLFCLAYAGGSAVGYLDWQESLAPDVEVCAIQLPGRGNLFHEPAITDMNALLGSLVPAVAERIGQDALPCALFGHSLGALLAFEIARGLPAHARGRLRHLFVSGCEAPSDRSPSKYLHRLPDAELIEELKRFDGTPPEILEHRELMELVLPTIRADFTLAENYAYVPGPSLPMPMTVLAGREDDDCEASRIRSWSRETECEVDFAWLDGGHFFIQSQRAAVVGRIRETLAGYLNLPALDH</sequence>
<name>A0ABT6BEN1_9GAMM</name>
<evidence type="ECO:0000259" key="2">
    <source>
        <dbReference type="Pfam" id="PF00975"/>
    </source>
</evidence>
<dbReference type="InterPro" id="IPR029058">
    <property type="entry name" value="AB_hydrolase_fold"/>
</dbReference>
<evidence type="ECO:0000313" key="4">
    <source>
        <dbReference type="Proteomes" id="UP001528850"/>
    </source>
</evidence>
<evidence type="ECO:0000313" key="3">
    <source>
        <dbReference type="EMBL" id="MDF4026459.1"/>
    </source>
</evidence>
<feature type="domain" description="Thioesterase" evidence="2">
    <location>
        <begin position="60"/>
        <end position="286"/>
    </location>
</feature>
<gene>
    <name evidence="3" type="ORF">P3W24_15910</name>
</gene>
<evidence type="ECO:0000256" key="1">
    <source>
        <dbReference type="ARBA" id="ARBA00007169"/>
    </source>
</evidence>
<dbReference type="PANTHER" id="PTHR11487:SF0">
    <property type="entry name" value="S-ACYL FATTY ACID SYNTHASE THIOESTERASE, MEDIUM CHAIN"/>
    <property type="match status" value="1"/>
</dbReference>
<dbReference type="Gene3D" id="3.40.50.1820">
    <property type="entry name" value="alpha/beta hydrolase"/>
    <property type="match status" value="1"/>
</dbReference>
<comment type="caution">
    <text evidence="3">The sequence shown here is derived from an EMBL/GenBank/DDBJ whole genome shotgun (WGS) entry which is preliminary data.</text>
</comment>
<accession>A0ABT6BEN1</accession>
<dbReference type="InterPro" id="IPR001031">
    <property type="entry name" value="Thioesterase"/>
</dbReference>
<organism evidence="3 4">
    <name type="scientific">Luteibacter sahnii</name>
    <dbReference type="NCBI Taxonomy" id="3021977"/>
    <lineage>
        <taxon>Bacteria</taxon>
        <taxon>Pseudomonadati</taxon>
        <taxon>Pseudomonadota</taxon>
        <taxon>Gammaproteobacteria</taxon>
        <taxon>Lysobacterales</taxon>
        <taxon>Rhodanobacteraceae</taxon>
        <taxon>Luteibacter</taxon>
    </lineage>
</organism>
<dbReference type="PANTHER" id="PTHR11487">
    <property type="entry name" value="THIOESTERASE"/>
    <property type="match status" value="1"/>
</dbReference>
<dbReference type="InterPro" id="IPR012223">
    <property type="entry name" value="TEII"/>
</dbReference>
<keyword evidence="3" id="KW-0378">Hydrolase</keyword>
<keyword evidence="4" id="KW-1185">Reference proteome</keyword>
<protein>
    <submittedName>
        <fullName evidence="3">Alpha/beta fold hydrolase</fullName>
    </submittedName>
</protein>
<dbReference type="SUPFAM" id="SSF53474">
    <property type="entry name" value="alpha/beta-Hydrolases"/>
    <property type="match status" value="1"/>
</dbReference>
<dbReference type="Proteomes" id="UP001528850">
    <property type="component" value="Unassembled WGS sequence"/>
</dbReference>
<dbReference type="EMBL" id="JARJJS010000004">
    <property type="protein sequence ID" value="MDF4026459.1"/>
    <property type="molecule type" value="Genomic_DNA"/>
</dbReference>